<evidence type="ECO:0000256" key="1">
    <source>
        <dbReference type="ARBA" id="ARBA00004429"/>
    </source>
</evidence>
<evidence type="ECO:0000256" key="6">
    <source>
        <dbReference type="ARBA" id="ARBA00023136"/>
    </source>
</evidence>
<evidence type="ECO:0000313" key="9">
    <source>
        <dbReference type="EMBL" id="NYJ06444.1"/>
    </source>
</evidence>
<evidence type="ECO:0000256" key="3">
    <source>
        <dbReference type="ARBA" id="ARBA00022475"/>
    </source>
</evidence>
<dbReference type="GO" id="GO:0005886">
    <property type="term" value="C:plasma membrane"/>
    <property type="evidence" value="ECO:0007669"/>
    <property type="project" value="UniProtKB-SubCell"/>
</dbReference>
<keyword evidence="3" id="KW-1003">Cell membrane</keyword>
<keyword evidence="5 7" id="KW-1133">Transmembrane helix</keyword>
<dbReference type="Gene3D" id="1.20.1250.20">
    <property type="entry name" value="MFS general substrate transporter like domains"/>
    <property type="match status" value="1"/>
</dbReference>
<accession>A0A853CEZ1</accession>
<keyword evidence="2" id="KW-0813">Transport</keyword>
<feature type="transmembrane region" description="Helical" evidence="7">
    <location>
        <begin position="292"/>
        <end position="310"/>
    </location>
</feature>
<dbReference type="PROSITE" id="PS50850">
    <property type="entry name" value="MFS"/>
    <property type="match status" value="1"/>
</dbReference>
<dbReference type="PANTHER" id="PTHR23513:SF9">
    <property type="entry name" value="ENTEROBACTIN EXPORTER ENTS"/>
    <property type="match status" value="1"/>
</dbReference>
<reference evidence="9 10" key="1">
    <citation type="submission" date="2020-07" db="EMBL/GenBank/DDBJ databases">
        <title>Sequencing the genomes of 1000 actinobacteria strains.</title>
        <authorList>
            <person name="Klenk H.-P."/>
        </authorList>
    </citation>
    <scope>NUCLEOTIDE SEQUENCE [LARGE SCALE GENOMIC DNA]</scope>
    <source>
        <strain evidence="9 10">DSM 104001</strain>
    </source>
</reference>
<dbReference type="GO" id="GO:0022857">
    <property type="term" value="F:transmembrane transporter activity"/>
    <property type="evidence" value="ECO:0007669"/>
    <property type="project" value="InterPro"/>
</dbReference>
<comment type="caution">
    <text evidence="9">The sequence shown here is derived from an EMBL/GenBank/DDBJ whole genome shotgun (WGS) entry which is preliminary data.</text>
</comment>
<dbReference type="InterPro" id="IPR020846">
    <property type="entry name" value="MFS_dom"/>
</dbReference>
<keyword evidence="10" id="KW-1185">Reference proteome</keyword>
<evidence type="ECO:0000259" key="8">
    <source>
        <dbReference type="PROSITE" id="PS50850"/>
    </source>
</evidence>
<gene>
    <name evidence="9" type="ORF">GGQ55_002722</name>
</gene>
<dbReference type="CDD" id="cd06173">
    <property type="entry name" value="MFS_MefA_like"/>
    <property type="match status" value="1"/>
</dbReference>
<feature type="transmembrane region" description="Helical" evidence="7">
    <location>
        <begin position="316"/>
        <end position="334"/>
    </location>
</feature>
<dbReference type="Pfam" id="PF05977">
    <property type="entry name" value="MFS_3"/>
    <property type="match status" value="1"/>
</dbReference>
<protein>
    <submittedName>
        <fullName evidence="9">MFS family permease</fullName>
    </submittedName>
</protein>
<dbReference type="EMBL" id="JACBZT010000001">
    <property type="protein sequence ID" value="NYJ06444.1"/>
    <property type="molecule type" value="Genomic_DNA"/>
</dbReference>
<feature type="transmembrane region" description="Helical" evidence="7">
    <location>
        <begin position="375"/>
        <end position="398"/>
    </location>
</feature>
<sequence length="419" mass="41971">MTSPEGTIRGALRSRPFRRLLAALAISQAGDWLYNVALLAFVFERTHSAAWVAVTTAVRVLPVVVLGPLGGVLADRFDRQKVMVASDVVRVLCMLGLTAVALTDLPVVLAPVLAAAATAAAAPYGPCTAATTPRLVPDADLPGANAARSAVGMAAIAAGPVVGAVLLLLGEPAAAFILNAGSFALSAILVLSIPPGPVFAPSATGERQSVLADVATGVRALREHPVAVRLVGADVICSVVYGMQTVLLLLLSRSLGLGDAGYGYVLAGLGIGGIVGTTLTSRAARSSHPRRTLVLALLAVAAPAALMAVTPCLAGLLVWSVVGGAGAALVEVLAETALQRDLDEEVFARAYGIALPAAIAGIVGGSLVAAPLVMAIGLAGAFVTTGALTAAYAGYLLLPSRSAGRHRPAPVLEAAPVAA</sequence>
<dbReference type="InterPro" id="IPR010290">
    <property type="entry name" value="TM_effector"/>
</dbReference>
<dbReference type="PANTHER" id="PTHR23513">
    <property type="entry name" value="INTEGRAL MEMBRANE EFFLUX PROTEIN-RELATED"/>
    <property type="match status" value="1"/>
</dbReference>
<evidence type="ECO:0000313" key="10">
    <source>
        <dbReference type="Proteomes" id="UP000541969"/>
    </source>
</evidence>
<proteinExistence type="predicted"/>
<dbReference type="InterPro" id="IPR022324">
    <property type="entry name" value="Bacilysin_exporter_BacE_put"/>
</dbReference>
<evidence type="ECO:0000256" key="7">
    <source>
        <dbReference type="SAM" id="Phobius"/>
    </source>
</evidence>
<feature type="transmembrane region" description="Helical" evidence="7">
    <location>
        <begin position="49"/>
        <end position="70"/>
    </location>
</feature>
<feature type="domain" description="Major facilitator superfamily (MFS) profile" evidence="8">
    <location>
        <begin position="226"/>
        <end position="419"/>
    </location>
</feature>
<feature type="transmembrane region" description="Helical" evidence="7">
    <location>
        <begin position="175"/>
        <end position="193"/>
    </location>
</feature>
<name>A0A853CEZ1_9ACTN</name>
<feature type="transmembrane region" description="Helical" evidence="7">
    <location>
        <begin position="150"/>
        <end position="169"/>
    </location>
</feature>
<evidence type="ECO:0000256" key="5">
    <source>
        <dbReference type="ARBA" id="ARBA00022989"/>
    </source>
</evidence>
<dbReference type="InterPro" id="IPR036259">
    <property type="entry name" value="MFS_trans_sf"/>
</dbReference>
<feature type="transmembrane region" description="Helical" evidence="7">
    <location>
        <begin position="262"/>
        <end position="280"/>
    </location>
</feature>
<feature type="transmembrane region" description="Helical" evidence="7">
    <location>
        <begin position="346"/>
        <end position="369"/>
    </location>
</feature>
<organism evidence="9 10">
    <name type="scientific">Petropleomorpha daqingensis</name>
    <dbReference type="NCBI Taxonomy" id="2026353"/>
    <lineage>
        <taxon>Bacteria</taxon>
        <taxon>Bacillati</taxon>
        <taxon>Actinomycetota</taxon>
        <taxon>Actinomycetes</taxon>
        <taxon>Geodermatophilales</taxon>
        <taxon>Geodermatophilaceae</taxon>
        <taxon>Petropleomorpha</taxon>
    </lineage>
</organism>
<evidence type="ECO:0000256" key="4">
    <source>
        <dbReference type="ARBA" id="ARBA00022692"/>
    </source>
</evidence>
<dbReference type="SUPFAM" id="SSF103473">
    <property type="entry name" value="MFS general substrate transporter"/>
    <property type="match status" value="1"/>
</dbReference>
<dbReference type="Proteomes" id="UP000541969">
    <property type="component" value="Unassembled WGS sequence"/>
</dbReference>
<dbReference type="AlphaFoldDB" id="A0A853CEZ1"/>
<dbReference type="RefSeq" id="WP_179717566.1">
    <property type="nucleotide sequence ID" value="NZ_JACBZT010000001.1"/>
</dbReference>
<evidence type="ECO:0000256" key="2">
    <source>
        <dbReference type="ARBA" id="ARBA00022448"/>
    </source>
</evidence>
<dbReference type="PRINTS" id="PR01988">
    <property type="entry name" value="EXPORTERBACE"/>
</dbReference>
<comment type="subcellular location">
    <subcellularLocation>
        <location evidence="1">Cell inner membrane</location>
        <topology evidence="1">Multi-pass membrane protein</topology>
    </subcellularLocation>
</comment>
<feature type="transmembrane region" description="Helical" evidence="7">
    <location>
        <begin position="20"/>
        <end position="43"/>
    </location>
</feature>
<keyword evidence="6 7" id="KW-0472">Membrane</keyword>
<keyword evidence="4 7" id="KW-0812">Transmembrane</keyword>